<dbReference type="EMBL" id="AP015040">
    <property type="protein sequence ID" value="BAT92509.1"/>
    <property type="molecule type" value="Genomic_DNA"/>
</dbReference>
<evidence type="ECO:0000313" key="11">
    <source>
        <dbReference type="Proteomes" id="UP000291084"/>
    </source>
</evidence>
<dbReference type="AlphaFoldDB" id="A0A0S3SI27"/>
<dbReference type="Gene3D" id="3.30.200.20">
    <property type="entry name" value="Phosphorylase Kinase, domain 1"/>
    <property type="match status" value="1"/>
</dbReference>
<evidence type="ECO:0000256" key="8">
    <source>
        <dbReference type="SAM" id="MobiDB-lite"/>
    </source>
</evidence>
<evidence type="ECO:0000256" key="5">
    <source>
        <dbReference type="ARBA" id="ARBA00022840"/>
    </source>
</evidence>
<dbReference type="Pfam" id="PF07714">
    <property type="entry name" value="PK_Tyr_Ser-Thr"/>
    <property type="match status" value="1"/>
</dbReference>
<dbReference type="InterPro" id="IPR001245">
    <property type="entry name" value="Ser-Thr/Tyr_kinase_cat_dom"/>
</dbReference>
<dbReference type="PANTHER" id="PTHR47989:SF62">
    <property type="entry name" value="OS05G0423500 PROTEIN"/>
    <property type="match status" value="1"/>
</dbReference>
<keyword evidence="11" id="KW-1185">Reference proteome</keyword>
<dbReference type="InterPro" id="IPR017441">
    <property type="entry name" value="Protein_kinase_ATP_BS"/>
</dbReference>
<dbReference type="PROSITE" id="PS00108">
    <property type="entry name" value="PROTEIN_KINASE_ST"/>
    <property type="match status" value="1"/>
</dbReference>
<evidence type="ECO:0000256" key="3">
    <source>
        <dbReference type="ARBA" id="ARBA00022741"/>
    </source>
</evidence>
<organism evidence="10 11">
    <name type="scientific">Vigna angularis var. angularis</name>
    <dbReference type="NCBI Taxonomy" id="157739"/>
    <lineage>
        <taxon>Eukaryota</taxon>
        <taxon>Viridiplantae</taxon>
        <taxon>Streptophyta</taxon>
        <taxon>Embryophyta</taxon>
        <taxon>Tracheophyta</taxon>
        <taxon>Spermatophyta</taxon>
        <taxon>Magnoliopsida</taxon>
        <taxon>eudicotyledons</taxon>
        <taxon>Gunneridae</taxon>
        <taxon>Pentapetalae</taxon>
        <taxon>rosids</taxon>
        <taxon>fabids</taxon>
        <taxon>Fabales</taxon>
        <taxon>Fabaceae</taxon>
        <taxon>Papilionoideae</taxon>
        <taxon>50 kb inversion clade</taxon>
        <taxon>NPAAA clade</taxon>
        <taxon>indigoferoid/millettioid clade</taxon>
        <taxon>Phaseoleae</taxon>
        <taxon>Vigna</taxon>
    </lineage>
</organism>
<dbReference type="InterPro" id="IPR000719">
    <property type="entry name" value="Prot_kinase_dom"/>
</dbReference>
<dbReference type="InterPro" id="IPR008271">
    <property type="entry name" value="Ser/Thr_kinase_AS"/>
</dbReference>
<dbReference type="InterPro" id="IPR011009">
    <property type="entry name" value="Kinase-like_dom_sf"/>
</dbReference>
<gene>
    <name evidence="10" type="primary">Vigan.07G124300</name>
    <name evidence="10" type="ORF">VIGAN_07124300</name>
</gene>
<dbReference type="GO" id="GO:0004674">
    <property type="term" value="F:protein serine/threonine kinase activity"/>
    <property type="evidence" value="ECO:0007669"/>
    <property type="project" value="UniProtKB-KW"/>
</dbReference>
<sequence length="429" mass="47571">MAPVVCKIVVKSPLLLQLEEEPSHCCAFLPQRRVGRLRRGLWYRQDLRHANDFVLKKEFRVLSGHIDDLQWSPTTSESLPTAKVKGSPSSALSSRRSRQGKGSASESTSSSCRVFTFQELQQATNNFQECFLLGNGGFGKVYKGKLENGTEVAVKRANPESKQGLTEFQNEIGLLSKLQHPHIVSLIGYCHEGEEMVIVYEYMANGPLSKWLYEPNEAPLSWKQRLEICIGAARGLHHLHTATAEGIIHRDVKTDNILLDGNFVAKVSDFGISENGPSSLDESHVVISVKGTFGYIDPEYFRSSHLTEKSDVYSFGVVLTEVISGRPALDHSLPTEKISLASWALDSELNGIIDPNLVGKVRVSSLEKVWGVAKRCLAENGIKRPPMGFVLCCLEDALHLQLTNIKNEKTSFLDCNLQHNDRSVTSIGL</sequence>
<feature type="binding site" evidence="6">
    <location>
        <position position="155"/>
    </location>
    <ligand>
        <name>ATP</name>
        <dbReference type="ChEBI" id="CHEBI:30616"/>
    </ligand>
</feature>
<dbReference type="CDD" id="cd14066">
    <property type="entry name" value="STKc_IRAK"/>
    <property type="match status" value="1"/>
</dbReference>
<evidence type="ECO:0000256" key="2">
    <source>
        <dbReference type="ARBA" id="ARBA00022679"/>
    </source>
</evidence>
<dbReference type="FunFam" id="3.30.200.20:FF:000039">
    <property type="entry name" value="receptor-like protein kinase FERONIA"/>
    <property type="match status" value="1"/>
</dbReference>
<evidence type="ECO:0000256" key="4">
    <source>
        <dbReference type="ARBA" id="ARBA00022777"/>
    </source>
</evidence>
<keyword evidence="2" id="KW-0808">Transferase</keyword>
<keyword evidence="3 6" id="KW-0547">Nucleotide-binding</keyword>
<dbReference type="PANTHER" id="PTHR47989">
    <property type="entry name" value="OS01G0750732 PROTEIN"/>
    <property type="match status" value="1"/>
</dbReference>
<dbReference type="PROSITE" id="PS00107">
    <property type="entry name" value="PROTEIN_KINASE_ATP"/>
    <property type="match status" value="1"/>
</dbReference>
<feature type="region of interest" description="Disordered" evidence="8">
    <location>
        <begin position="75"/>
        <end position="108"/>
    </location>
</feature>
<proteinExistence type="inferred from homology"/>
<accession>A0A0S3SI27</accession>
<name>A0A0S3SI27_PHAAN</name>
<evidence type="ECO:0000256" key="7">
    <source>
        <dbReference type="RuleBase" id="RU000304"/>
    </source>
</evidence>
<dbReference type="GO" id="GO:0005524">
    <property type="term" value="F:ATP binding"/>
    <property type="evidence" value="ECO:0007669"/>
    <property type="project" value="UniProtKB-UniRule"/>
</dbReference>
<dbReference type="Proteomes" id="UP000291084">
    <property type="component" value="Chromosome 7"/>
</dbReference>
<dbReference type="Gene3D" id="1.10.510.10">
    <property type="entry name" value="Transferase(Phosphotransferase) domain 1"/>
    <property type="match status" value="1"/>
</dbReference>
<evidence type="ECO:0000313" key="10">
    <source>
        <dbReference type="EMBL" id="BAT92509.1"/>
    </source>
</evidence>
<dbReference type="SUPFAM" id="SSF56112">
    <property type="entry name" value="Protein kinase-like (PK-like)"/>
    <property type="match status" value="1"/>
</dbReference>
<protein>
    <recommendedName>
        <fullName evidence="9">Protein kinase domain-containing protein</fullName>
    </recommendedName>
</protein>
<reference evidence="10 11" key="1">
    <citation type="journal article" date="2015" name="Sci. Rep.">
        <title>The power of single molecule real-time sequencing technology in the de novo assembly of a eukaryotic genome.</title>
        <authorList>
            <person name="Sakai H."/>
            <person name="Naito K."/>
            <person name="Ogiso-Tanaka E."/>
            <person name="Takahashi Y."/>
            <person name="Iseki K."/>
            <person name="Muto C."/>
            <person name="Satou K."/>
            <person name="Teruya K."/>
            <person name="Shiroma A."/>
            <person name="Shimoji M."/>
            <person name="Hirano T."/>
            <person name="Itoh T."/>
            <person name="Kaga A."/>
            <person name="Tomooka N."/>
        </authorList>
    </citation>
    <scope>NUCLEOTIDE SEQUENCE [LARGE SCALE GENOMIC DNA]</scope>
    <source>
        <strain evidence="11">cv. Shumari</strain>
    </source>
</reference>
<keyword evidence="4" id="KW-0418">Kinase</keyword>
<keyword evidence="1 7" id="KW-0723">Serine/threonine-protein kinase</keyword>
<evidence type="ECO:0000256" key="1">
    <source>
        <dbReference type="ARBA" id="ARBA00022527"/>
    </source>
</evidence>
<feature type="domain" description="Protein kinase" evidence="9">
    <location>
        <begin position="127"/>
        <end position="402"/>
    </location>
</feature>
<dbReference type="OrthoDB" id="1383506at2759"/>
<dbReference type="SMART" id="SM00220">
    <property type="entry name" value="S_TKc"/>
    <property type="match status" value="1"/>
</dbReference>
<comment type="similarity">
    <text evidence="7">Belongs to the protein kinase superfamily.</text>
</comment>
<evidence type="ECO:0000259" key="9">
    <source>
        <dbReference type="PROSITE" id="PS50011"/>
    </source>
</evidence>
<evidence type="ECO:0000256" key="6">
    <source>
        <dbReference type="PROSITE-ProRule" id="PRU10141"/>
    </source>
</evidence>
<dbReference type="PROSITE" id="PS50011">
    <property type="entry name" value="PROTEIN_KINASE_DOM"/>
    <property type="match status" value="1"/>
</dbReference>
<keyword evidence="5 6" id="KW-0067">ATP-binding</keyword>